<proteinExistence type="predicted"/>
<sequence>MKIIKGGAIKIALSTLMLLIVLSNVVFAGGEFRDINLSSDYAKESIIELAANSIIKGDENGYFKPANTVRRGEMITMIVRALEVDTNDLPDVATFKDVPTNHWAFKYVEAAHREGIVKGISPDEFGVDLESTREQMAAMFVRALGITDNYNEAKPHFEGLVDKDLVSYWAIEEVEAALATGLMQGVENNRFAPQGAAKREQVAVIIHRFIKNRDDLLAEVKHPHLYATLEKYSNLQYKGEINTILAFAMTDLVEEFSFIMEMEEKNIINGINLHSMGEFKILDSEGEGIVEEYEMIIMGNKLYIRDFEEDIWTLLEDDEIILKDGNIEGYVIGRDLYENYNDFNIEYAGEVVINDESTSKYVIQLSKDEALGLMPGDNLEMLKLLMDDLYNDDLYYIFEIYINENYEIIKLSYTFNGTMIDEEEMLEVELLLQMYFNNIGQEIEIKEPDPSKVVVFDFDDFIFDFEDFDFEDFDFDNFDFDNME</sequence>
<dbReference type="EMBL" id="FMUS01000048">
    <property type="protein sequence ID" value="SCZ10141.1"/>
    <property type="molecule type" value="Genomic_DNA"/>
</dbReference>
<protein>
    <submittedName>
        <fullName evidence="3">S-layer homology domain-containing protein</fullName>
    </submittedName>
</protein>
<evidence type="ECO:0000256" key="1">
    <source>
        <dbReference type="ARBA" id="ARBA00022737"/>
    </source>
</evidence>
<dbReference type="RefSeq" id="WP_091547596.1">
    <property type="nucleotide sequence ID" value="NZ_FMUS01000048.1"/>
</dbReference>
<gene>
    <name evidence="3" type="ORF">SAMN03080606_04262</name>
</gene>
<feature type="domain" description="SLH" evidence="2">
    <location>
        <begin position="29"/>
        <end position="90"/>
    </location>
</feature>
<keyword evidence="1" id="KW-0677">Repeat</keyword>
<evidence type="ECO:0000259" key="2">
    <source>
        <dbReference type="PROSITE" id="PS51272"/>
    </source>
</evidence>
<reference evidence="3 4" key="1">
    <citation type="submission" date="2016-10" db="EMBL/GenBank/DDBJ databases">
        <authorList>
            <person name="de Groot N.N."/>
        </authorList>
    </citation>
    <scope>NUCLEOTIDE SEQUENCE [LARGE SCALE GENOMIC DNA]</scope>
    <source>
        <strain evidence="3 4">DSM 18978</strain>
    </source>
</reference>
<dbReference type="InterPro" id="IPR051465">
    <property type="entry name" value="Cell_Envelope_Struct_Comp"/>
</dbReference>
<keyword evidence="4" id="KW-1185">Reference proteome</keyword>
<dbReference type="PROSITE" id="PS51272">
    <property type="entry name" value="SLH"/>
    <property type="match status" value="3"/>
</dbReference>
<evidence type="ECO:0000313" key="3">
    <source>
        <dbReference type="EMBL" id="SCZ10141.1"/>
    </source>
</evidence>
<dbReference type="PANTHER" id="PTHR43308">
    <property type="entry name" value="OUTER MEMBRANE PROTEIN ALPHA-RELATED"/>
    <property type="match status" value="1"/>
</dbReference>
<dbReference type="OrthoDB" id="1953162at2"/>
<dbReference type="InterPro" id="IPR001119">
    <property type="entry name" value="SLH_dom"/>
</dbReference>
<dbReference type="PANTHER" id="PTHR43308:SF5">
    <property type="entry name" value="S-LAYER PROTEIN _ PEPTIDOGLYCAN ENDO-BETA-N-ACETYLGLUCOSAMINIDASE"/>
    <property type="match status" value="1"/>
</dbReference>
<organism evidence="3 4">
    <name type="scientific">Alkaliphilus peptidifermentans DSM 18978</name>
    <dbReference type="NCBI Taxonomy" id="1120976"/>
    <lineage>
        <taxon>Bacteria</taxon>
        <taxon>Bacillati</taxon>
        <taxon>Bacillota</taxon>
        <taxon>Clostridia</taxon>
        <taxon>Peptostreptococcales</taxon>
        <taxon>Natronincolaceae</taxon>
        <taxon>Alkaliphilus</taxon>
    </lineage>
</organism>
<dbReference type="AlphaFoldDB" id="A0A1G5LCD9"/>
<name>A0A1G5LCD9_9FIRM</name>
<dbReference type="Proteomes" id="UP000198636">
    <property type="component" value="Unassembled WGS sequence"/>
</dbReference>
<accession>A0A1G5LCD9</accession>
<feature type="domain" description="SLH" evidence="2">
    <location>
        <begin position="157"/>
        <end position="220"/>
    </location>
</feature>
<feature type="domain" description="SLH" evidence="2">
    <location>
        <begin position="91"/>
        <end position="154"/>
    </location>
</feature>
<evidence type="ECO:0000313" key="4">
    <source>
        <dbReference type="Proteomes" id="UP000198636"/>
    </source>
</evidence>
<dbReference type="Pfam" id="PF00395">
    <property type="entry name" value="SLH"/>
    <property type="match status" value="3"/>
</dbReference>
<dbReference type="STRING" id="1120976.SAMN03080606_04262"/>